<comment type="caution">
    <text evidence="2">The sequence shown here is derived from an EMBL/GenBank/DDBJ whole genome shotgun (WGS) entry which is preliminary data.</text>
</comment>
<evidence type="ECO:0000313" key="2">
    <source>
        <dbReference type="EMBL" id="GAU92367.1"/>
    </source>
</evidence>
<sequence>MDSIGVLRPQVRGGDSSSGSSERRPHAHRIPINIPATTFSSNGAESILLLLLLQSKTSSAAQGLGGSGLQNSALAIPGIEIPPPPQEFSLEIGNPKVQEPTKFLMQDAPRAAPEKIYPVTGIG</sequence>
<dbReference type="AlphaFoldDB" id="A0A1D1UYH0"/>
<dbReference type="EMBL" id="BDGG01000002">
    <property type="protein sequence ID" value="GAU92367.1"/>
    <property type="molecule type" value="Genomic_DNA"/>
</dbReference>
<protein>
    <submittedName>
        <fullName evidence="2">Uncharacterized protein</fullName>
    </submittedName>
</protein>
<evidence type="ECO:0000313" key="3">
    <source>
        <dbReference type="Proteomes" id="UP000186922"/>
    </source>
</evidence>
<accession>A0A1D1UYH0</accession>
<keyword evidence="3" id="KW-1185">Reference proteome</keyword>
<proteinExistence type="predicted"/>
<organism evidence="2 3">
    <name type="scientific">Ramazzottius varieornatus</name>
    <name type="common">Water bear</name>
    <name type="synonym">Tardigrade</name>
    <dbReference type="NCBI Taxonomy" id="947166"/>
    <lineage>
        <taxon>Eukaryota</taxon>
        <taxon>Metazoa</taxon>
        <taxon>Ecdysozoa</taxon>
        <taxon>Tardigrada</taxon>
        <taxon>Eutardigrada</taxon>
        <taxon>Parachela</taxon>
        <taxon>Hypsibioidea</taxon>
        <taxon>Ramazzottiidae</taxon>
        <taxon>Ramazzottius</taxon>
    </lineage>
</organism>
<reference evidence="2 3" key="1">
    <citation type="journal article" date="2016" name="Nat. Commun.">
        <title>Extremotolerant tardigrade genome and improved radiotolerance of human cultured cells by tardigrade-unique protein.</title>
        <authorList>
            <person name="Hashimoto T."/>
            <person name="Horikawa D.D."/>
            <person name="Saito Y."/>
            <person name="Kuwahara H."/>
            <person name="Kozuka-Hata H."/>
            <person name="Shin-I T."/>
            <person name="Minakuchi Y."/>
            <person name="Ohishi K."/>
            <person name="Motoyama A."/>
            <person name="Aizu T."/>
            <person name="Enomoto A."/>
            <person name="Kondo K."/>
            <person name="Tanaka S."/>
            <person name="Hara Y."/>
            <person name="Koshikawa S."/>
            <person name="Sagara H."/>
            <person name="Miura T."/>
            <person name="Yokobori S."/>
            <person name="Miyagawa K."/>
            <person name="Suzuki Y."/>
            <person name="Kubo T."/>
            <person name="Oyama M."/>
            <person name="Kohara Y."/>
            <person name="Fujiyama A."/>
            <person name="Arakawa K."/>
            <person name="Katayama T."/>
            <person name="Toyoda A."/>
            <person name="Kunieda T."/>
        </authorList>
    </citation>
    <scope>NUCLEOTIDE SEQUENCE [LARGE SCALE GENOMIC DNA]</scope>
    <source>
        <strain evidence="2 3">YOKOZUNA-1</strain>
    </source>
</reference>
<feature type="region of interest" description="Disordered" evidence="1">
    <location>
        <begin position="1"/>
        <end position="28"/>
    </location>
</feature>
<gene>
    <name evidence="2" type="primary">RvY_04455</name>
    <name evidence="2" type="synonym">RvY_04455.2</name>
    <name evidence="2" type="ORF">RvY_04455-2</name>
</gene>
<name>A0A1D1UYH0_RAMVA</name>
<dbReference type="Proteomes" id="UP000186922">
    <property type="component" value="Unassembled WGS sequence"/>
</dbReference>
<evidence type="ECO:0000256" key="1">
    <source>
        <dbReference type="SAM" id="MobiDB-lite"/>
    </source>
</evidence>